<proteinExistence type="predicted"/>
<organism evidence="1 2">
    <name type="scientific">Paenibacillus auburnensis</name>
    <dbReference type="NCBI Taxonomy" id="2905649"/>
    <lineage>
        <taxon>Bacteria</taxon>
        <taxon>Bacillati</taxon>
        <taxon>Bacillota</taxon>
        <taxon>Bacilli</taxon>
        <taxon>Bacillales</taxon>
        <taxon>Paenibacillaceae</taxon>
        <taxon>Paenibacillus</taxon>
    </lineage>
</organism>
<reference evidence="1" key="1">
    <citation type="submission" date="2022-01" db="EMBL/GenBank/DDBJ databases">
        <authorList>
            <person name="Criscuolo A."/>
        </authorList>
    </citation>
    <scope>NUCLEOTIDE SEQUENCE</scope>
    <source>
        <strain evidence="1">CIP111892</strain>
    </source>
</reference>
<evidence type="ECO:0008006" key="3">
    <source>
        <dbReference type="Google" id="ProtNLM"/>
    </source>
</evidence>
<comment type="caution">
    <text evidence="1">The sequence shown here is derived from an EMBL/GenBank/DDBJ whole genome shotgun (WGS) entry which is preliminary data.</text>
</comment>
<gene>
    <name evidence="1" type="ORF">PAECIP111892_02116</name>
</gene>
<dbReference type="EMBL" id="CAKMMG010000001">
    <property type="protein sequence ID" value="CAH1195857.1"/>
    <property type="molecule type" value="Genomic_DNA"/>
</dbReference>
<dbReference type="RefSeq" id="WP_236332581.1">
    <property type="nucleotide sequence ID" value="NZ_CAKMMG010000001.1"/>
</dbReference>
<evidence type="ECO:0000313" key="1">
    <source>
        <dbReference type="EMBL" id="CAH1195857.1"/>
    </source>
</evidence>
<evidence type="ECO:0000313" key="2">
    <source>
        <dbReference type="Proteomes" id="UP000838324"/>
    </source>
</evidence>
<dbReference type="Proteomes" id="UP000838324">
    <property type="component" value="Unassembled WGS sequence"/>
</dbReference>
<protein>
    <recommendedName>
        <fullName evidence="3">LexA repressor DNA-binding domain-containing protein</fullName>
    </recommendedName>
</protein>
<keyword evidence="2" id="KW-1185">Reference proteome</keyword>
<sequence>MLDDTARKLLRIMCHFRSHFGRMPQLKELARLSGRREAQVMSGLRELALQGFIQWQPPQPVEAAVVLIAWESPEPGAKVPGSGSGHWTD</sequence>
<name>A0ABM9BVM9_9BACL</name>
<accession>A0ABM9BVM9</accession>